<dbReference type="EMBL" id="QENU01000021">
    <property type="protein sequence ID" value="PVX31763.1"/>
    <property type="molecule type" value="Genomic_DNA"/>
</dbReference>
<keyword evidence="6 13" id="KW-1003">Cell membrane</keyword>
<evidence type="ECO:0000256" key="8">
    <source>
        <dbReference type="ARBA" id="ARBA00022643"/>
    </source>
</evidence>
<dbReference type="PANTHER" id="PTHR48109">
    <property type="entry name" value="DIHYDROOROTATE DEHYDROGENASE (QUINONE), MITOCHONDRIAL-RELATED"/>
    <property type="match status" value="1"/>
</dbReference>
<feature type="active site" description="Nucleophile" evidence="13">
    <location>
        <position position="178"/>
    </location>
</feature>
<dbReference type="PANTHER" id="PTHR48109:SF4">
    <property type="entry name" value="DIHYDROOROTATE DEHYDROGENASE (QUINONE), MITOCHONDRIAL"/>
    <property type="match status" value="1"/>
</dbReference>
<organism evidence="15 16">
    <name type="scientific">Alitibacter langaaensis DSM 22999</name>
    <dbReference type="NCBI Taxonomy" id="1122935"/>
    <lineage>
        <taxon>Bacteria</taxon>
        <taxon>Pseudomonadati</taxon>
        <taxon>Pseudomonadota</taxon>
        <taxon>Gammaproteobacteria</taxon>
        <taxon>Pasteurellales</taxon>
        <taxon>Pasteurellaceae</taxon>
        <taxon>Alitibacter</taxon>
    </lineage>
</organism>
<evidence type="ECO:0000256" key="7">
    <source>
        <dbReference type="ARBA" id="ARBA00022630"/>
    </source>
</evidence>
<dbReference type="InterPro" id="IPR012135">
    <property type="entry name" value="Dihydroorotate_DH_1_2"/>
</dbReference>
<comment type="pathway">
    <text evidence="3 13">Pyrimidine metabolism; UMP biosynthesis via de novo pathway; orotate from (S)-dihydroorotate (quinone route): step 1/1.</text>
</comment>
<evidence type="ECO:0000256" key="4">
    <source>
        <dbReference type="ARBA" id="ARBA00005359"/>
    </source>
</evidence>
<evidence type="ECO:0000256" key="5">
    <source>
        <dbReference type="ARBA" id="ARBA00011245"/>
    </source>
</evidence>
<feature type="binding site" evidence="13">
    <location>
        <position position="142"/>
    </location>
    <ligand>
        <name>FMN</name>
        <dbReference type="ChEBI" id="CHEBI:58210"/>
    </ligand>
</feature>
<dbReference type="UniPathway" id="UPA00070">
    <property type="reaction ID" value="UER00946"/>
</dbReference>
<dbReference type="EC" id="1.3.5.2" evidence="13"/>
<dbReference type="HAMAP" id="MF_00225">
    <property type="entry name" value="DHO_dh_type2"/>
    <property type="match status" value="1"/>
</dbReference>
<dbReference type="OrthoDB" id="9802377at2"/>
<dbReference type="NCBIfam" id="NF003646">
    <property type="entry name" value="PRK05286.1-4"/>
    <property type="match status" value="1"/>
</dbReference>
<dbReference type="SUPFAM" id="SSF51395">
    <property type="entry name" value="FMN-linked oxidoreductases"/>
    <property type="match status" value="1"/>
</dbReference>
<comment type="caution">
    <text evidence="15">The sequence shown here is derived from an EMBL/GenBank/DDBJ whole genome shotgun (WGS) entry which is preliminary data.</text>
</comment>
<keyword evidence="7 13" id="KW-0285">Flavoprotein</keyword>
<feature type="binding site" evidence="13">
    <location>
        <position position="89"/>
    </location>
    <ligand>
        <name>FMN</name>
        <dbReference type="ChEBI" id="CHEBI:58210"/>
    </ligand>
</feature>
<dbReference type="RefSeq" id="WP_116632509.1">
    <property type="nucleotide sequence ID" value="NZ_QENU01000021.1"/>
</dbReference>
<feature type="binding site" evidence="13">
    <location>
        <position position="69"/>
    </location>
    <ligand>
        <name>substrate</name>
    </ligand>
</feature>
<comment type="subcellular location">
    <subcellularLocation>
        <location evidence="2 13">Cell membrane</location>
        <topology evidence="2 13">Peripheral membrane protein</topology>
    </subcellularLocation>
</comment>
<sequence length="340" mass="36569">MLYPLIKKGIFALEPETAHDLAIKALHIAGHPLLNGVLKSLLACPKGTEKTVMGVKFKNPIGLAAGADKNGEAIDGFGAMGFGFIEVGTVTPLAQDGNAKPRQFRIIEAEGIINRNGFNNNGIDYLVENVKKARYQGTLGINIGKNKITPIEHGKDDYIFCLNKAYNYADYITINISSPNTPDLRSLQYGDALDDLLKGIKARQKILSEQYNKYVPIAVKIAPDLTEAELVQIADTLQRHKMDGVIATNTTISRDTVAGMTNSTEIGGLSGKPLQHKSTAIISRLQQELKGSIPIIGSGGIDGVQNAQEKIAAGAELLQVYSGLIYHGPALVKQLVQAIK</sequence>
<evidence type="ECO:0000256" key="13">
    <source>
        <dbReference type="HAMAP-Rule" id="MF_00225"/>
    </source>
</evidence>
<dbReference type="Pfam" id="PF01180">
    <property type="entry name" value="DHO_dh"/>
    <property type="match status" value="1"/>
</dbReference>
<keyword evidence="16" id="KW-1185">Reference proteome</keyword>
<comment type="cofactor">
    <cofactor evidence="13">
        <name>FMN</name>
        <dbReference type="ChEBI" id="CHEBI:58210"/>
    </cofactor>
    <text evidence="13">Binds 1 FMN per subunit.</text>
</comment>
<dbReference type="GO" id="GO:0106430">
    <property type="term" value="F:dihydroorotate dehydrogenase (quinone) activity"/>
    <property type="evidence" value="ECO:0007669"/>
    <property type="project" value="UniProtKB-EC"/>
</dbReference>
<dbReference type="FunFam" id="3.20.20.70:FF:000028">
    <property type="entry name" value="Dihydroorotate dehydrogenase (quinone)"/>
    <property type="match status" value="1"/>
</dbReference>
<dbReference type="CDD" id="cd04738">
    <property type="entry name" value="DHOD_2_like"/>
    <property type="match status" value="1"/>
</dbReference>
<feature type="binding site" evidence="13">
    <location>
        <position position="175"/>
    </location>
    <ligand>
        <name>FMN</name>
        <dbReference type="ChEBI" id="CHEBI:58210"/>
    </ligand>
</feature>
<evidence type="ECO:0000256" key="9">
    <source>
        <dbReference type="ARBA" id="ARBA00022975"/>
    </source>
</evidence>
<comment type="catalytic activity">
    <reaction evidence="12 13">
        <text>(S)-dihydroorotate + a quinone = orotate + a quinol</text>
        <dbReference type="Rhea" id="RHEA:30187"/>
        <dbReference type="ChEBI" id="CHEBI:24646"/>
        <dbReference type="ChEBI" id="CHEBI:30839"/>
        <dbReference type="ChEBI" id="CHEBI:30864"/>
        <dbReference type="ChEBI" id="CHEBI:132124"/>
        <dbReference type="EC" id="1.3.5.2"/>
    </reaction>
</comment>
<comment type="similarity">
    <text evidence="4 13">Belongs to the dihydroorotate dehydrogenase family. Type 2 subfamily.</text>
</comment>
<dbReference type="InterPro" id="IPR005719">
    <property type="entry name" value="Dihydroorotate_DH_2"/>
</dbReference>
<keyword evidence="8 13" id="KW-0288">FMN</keyword>
<keyword evidence="9 13" id="KW-0665">Pyrimidine biosynthesis</keyword>
<dbReference type="AlphaFoldDB" id="A0A2U0SKA6"/>
<dbReference type="NCBIfam" id="TIGR01036">
    <property type="entry name" value="pyrD_sub2"/>
    <property type="match status" value="1"/>
</dbReference>
<dbReference type="InterPro" id="IPR050074">
    <property type="entry name" value="DHO_dehydrogenase"/>
</dbReference>
<dbReference type="NCBIfam" id="NF003644">
    <property type="entry name" value="PRK05286.1-1"/>
    <property type="match status" value="1"/>
</dbReference>
<feature type="binding site" evidence="13">
    <location>
        <position position="220"/>
    </location>
    <ligand>
        <name>FMN</name>
        <dbReference type="ChEBI" id="CHEBI:58210"/>
    </ligand>
</feature>
<feature type="domain" description="Dihydroorotate dehydrogenase catalytic" evidence="14">
    <location>
        <begin position="50"/>
        <end position="339"/>
    </location>
</feature>
<feature type="binding site" evidence="13">
    <location>
        <begin position="65"/>
        <end position="69"/>
    </location>
    <ligand>
        <name>FMN</name>
        <dbReference type="ChEBI" id="CHEBI:58210"/>
    </ligand>
</feature>
<evidence type="ECO:0000256" key="3">
    <source>
        <dbReference type="ARBA" id="ARBA00005161"/>
    </source>
</evidence>
<feature type="binding site" evidence="13">
    <location>
        <position position="180"/>
    </location>
    <ligand>
        <name>substrate</name>
    </ligand>
</feature>
<accession>A0A2U0SKA6</accession>
<evidence type="ECO:0000256" key="6">
    <source>
        <dbReference type="ARBA" id="ARBA00022475"/>
    </source>
</evidence>
<feature type="binding site" evidence="13">
    <location>
        <begin position="114"/>
        <end position="118"/>
    </location>
    <ligand>
        <name>substrate</name>
    </ligand>
</feature>
<dbReference type="NCBIfam" id="NF003652">
    <property type="entry name" value="PRK05286.2-5"/>
    <property type="match status" value="1"/>
</dbReference>
<dbReference type="GO" id="GO:0005737">
    <property type="term" value="C:cytoplasm"/>
    <property type="evidence" value="ECO:0007669"/>
    <property type="project" value="InterPro"/>
</dbReference>
<feature type="binding site" evidence="13">
    <location>
        <position position="248"/>
    </location>
    <ligand>
        <name>FMN</name>
        <dbReference type="ChEBI" id="CHEBI:58210"/>
    </ligand>
</feature>
<keyword evidence="10 13" id="KW-0560">Oxidoreductase</keyword>
<comment type="subunit">
    <text evidence="5 13">Monomer.</text>
</comment>
<evidence type="ECO:0000256" key="1">
    <source>
        <dbReference type="ARBA" id="ARBA00003125"/>
    </source>
</evidence>
<evidence type="ECO:0000256" key="11">
    <source>
        <dbReference type="ARBA" id="ARBA00023136"/>
    </source>
</evidence>
<protein>
    <recommendedName>
        <fullName evidence="13">Dihydroorotate dehydrogenase (quinone)</fullName>
        <ecNumber evidence="13">1.3.5.2</ecNumber>
    </recommendedName>
    <alternativeName>
        <fullName evidence="13">DHOdehase</fullName>
        <shortName evidence="13">DHOD</shortName>
        <shortName evidence="13">DHODase</shortName>
    </alternativeName>
    <alternativeName>
        <fullName evidence="13">Dihydroorotate oxidase</fullName>
    </alternativeName>
</protein>
<reference evidence="15 16" key="1">
    <citation type="submission" date="2018-05" db="EMBL/GenBank/DDBJ databases">
        <title>Genomic Encyclopedia of Type Strains, Phase IV (KMG-IV): sequencing the most valuable type-strain genomes for metagenomic binning, comparative biology and taxonomic classification.</title>
        <authorList>
            <person name="Goeker M."/>
        </authorList>
    </citation>
    <scope>NUCLEOTIDE SEQUENCE [LARGE SCALE GENOMIC DNA]</scope>
    <source>
        <strain evidence="15 16">DSM 22999</strain>
    </source>
</reference>
<dbReference type="PIRSF" id="PIRSF000164">
    <property type="entry name" value="DHO_oxidase"/>
    <property type="match status" value="1"/>
</dbReference>
<evidence type="ECO:0000256" key="2">
    <source>
        <dbReference type="ARBA" id="ARBA00004202"/>
    </source>
</evidence>
<dbReference type="InterPro" id="IPR013785">
    <property type="entry name" value="Aldolase_TIM"/>
</dbReference>
<dbReference type="GO" id="GO:0044205">
    <property type="term" value="P:'de novo' UMP biosynthetic process"/>
    <property type="evidence" value="ECO:0007669"/>
    <property type="project" value="UniProtKB-UniRule"/>
</dbReference>
<dbReference type="GO" id="GO:0006207">
    <property type="term" value="P:'de novo' pyrimidine nucleobase biosynthetic process"/>
    <property type="evidence" value="ECO:0007669"/>
    <property type="project" value="UniProtKB-UniRule"/>
</dbReference>
<dbReference type="Proteomes" id="UP000245909">
    <property type="component" value="Unassembled WGS sequence"/>
</dbReference>
<dbReference type="InterPro" id="IPR001295">
    <property type="entry name" value="Dihydroorotate_DH_CS"/>
</dbReference>
<name>A0A2U0SKA6_9PAST</name>
<evidence type="ECO:0000259" key="14">
    <source>
        <dbReference type="Pfam" id="PF01180"/>
    </source>
</evidence>
<comment type="function">
    <text evidence="1 13">Catalyzes the conversion of dihydroorotate to orotate with quinone as electron acceptor.</text>
</comment>
<dbReference type="PROSITE" id="PS00912">
    <property type="entry name" value="DHODEHASE_2"/>
    <property type="match status" value="1"/>
</dbReference>
<evidence type="ECO:0000256" key="10">
    <source>
        <dbReference type="ARBA" id="ARBA00023002"/>
    </source>
</evidence>
<feature type="binding site" evidence="13">
    <location>
        <position position="300"/>
    </location>
    <ligand>
        <name>FMN</name>
        <dbReference type="ChEBI" id="CHEBI:58210"/>
    </ligand>
</feature>
<dbReference type="Gene3D" id="3.20.20.70">
    <property type="entry name" value="Aldolase class I"/>
    <property type="match status" value="1"/>
</dbReference>
<dbReference type="PROSITE" id="PS00911">
    <property type="entry name" value="DHODEHASE_1"/>
    <property type="match status" value="1"/>
</dbReference>
<evidence type="ECO:0000256" key="12">
    <source>
        <dbReference type="ARBA" id="ARBA00048639"/>
    </source>
</evidence>
<dbReference type="GO" id="GO:0005886">
    <property type="term" value="C:plasma membrane"/>
    <property type="evidence" value="ECO:0007669"/>
    <property type="project" value="UniProtKB-SubCell"/>
</dbReference>
<evidence type="ECO:0000313" key="15">
    <source>
        <dbReference type="EMBL" id="PVX31763.1"/>
    </source>
</evidence>
<dbReference type="InterPro" id="IPR005720">
    <property type="entry name" value="Dihydroorotate_DH_cat"/>
</dbReference>
<feature type="binding site" evidence="13">
    <location>
        <begin position="249"/>
        <end position="250"/>
    </location>
    <ligand>
        <name>substrate</name>
    </ligand>
</feature>
<evidence type="ECO:0000313" key="16">
    <source>
        <dbReference type="Proteomes" id="UP000245909"/>
    </source>
</evidence>
<feature type="binding site" evidence="13">
    <location>
        <position position="175"/>
    </location>
    <ligand>
        <name>substrate</name>
    </ligand>
</feature>
<feature type="binding site" evidence="13">
    <location>
        <begin position="321"/>
        <end position="322"/>
    </location>
    <ligand>
        <name>FMN</name>
        <dbReference type="ChEBI" id="CHEBI:58210"/>
    </ligand>
</feature>
<feature type="binding site" evidence="13">
    <location>
        <position position="271"/>
    </location>
    <ligand>
        <name>FMN</name>
        <dbReference type="ChEBI" id="CHEBI:58210"/>
    </ligand>
</feature>
<proteinExistence type="inferred from homology"/>
<gene>
    <name evidence="13" type="primary">pyrD</name>
    <name evidence="15" type="ORF">C8D76_1219</name>
</gene>
<keyword evidence="11 13" id="KW-0472">Membrane</keyword>